<dbReference type="EMBL" id="JANAWD010000198">
    <property type="protein sequence ID" value="KAJ3484198.1"/>
    <property type="molecule type" value="Genomic_DNA"/>
</dbReference>
<feature type="compositionally biased region" description="Basic and acidic residues" evidence="1">
    <location>
        <begin position="60"/>
        <end position="78"/>
    </location>
</feature>
<sequence length="173" mass="19971">MAVDKTLADVAKSRSLEYVELVCRETKEHKVPDWWENDSRRREDGQSGIGRELDCEVRKMGSREECNSEARERGEEGKQQQQGIPWGGELSSDGLAGLRDTMNRVAFFHRRKKQLTDIFPLLSARDVLWCGIRYLGKSASVLHITPFNLSEMGSPNWCPRYRKSSIYQDLEYN</sequence>
<organism evidence="2 3">
    <name type="scientific">Meripilus lineatus</name>
    <dbReference type="NCBI Taxonomy" id="2056292"/>
    <lineage>
        <taxon>Eukaryota</taxon>
        <taxon>Fungi</taxon>
        <taxon>Dikarya</taxon>
        <taxon>Basidiomycota</taxon>
        <taxon>Agaricomycotina</taxon>
        <taxon>Agaricomycetes</taxon>
        <taxon>Polyporales</taxon>
        <taxon>Meripilaceae</taxon>
        <taxon>Meripilus</taxon>
    </lineage>
</organism>
<evidence type="ECO:0000313" key="2">
    <source>
        <dbReference type="EMBL" id="KAJ3484198.1"/>
    </source>
</evidence>
<evidence type="ECO:0000313" key="3">
    <source>
        <dbReference type="Proteomes" id="UP001212997"/>
    </source>
</evidence>
<reference evidence="2" key="1">
    <citation type="submission" date="2022-07" db="EMBL/GenBank/DDBJ databases">
        <title>Genome Sequence of Physisporinus lineatus.</title>
        <authorList>
            <person name="Buettner E."/>
        </authorList>
    </citation>
    <scope>NUCLEOTIDE SEQUENCE</scope>
    <source>
        <strain evidence="2">VT162</strain>
    </source>
</reference>
<comment type="caution">
    <text evidence="2">The sequence shown here is derived from an EMBL/GenBank/DDBJ whole genome shotgun (WGS) entry which is preliminary data.</text>
</comment>
<keyword evidence="3" id="KW-1185">Reference proteome</keyword>
<dbReference type="Proteomes" id="UP001212997">
    <property type="component" value="Unassembled WGS sequence"/>
</dbReference>
<gene>
    <name evidence="2" type="ORF">NLI96_g5802</name>
</gene>
<proteinExistence type="predicted"/>
<protein>
    <submittedName>
        <fullName evidence="2">Uncharacterized protein</fullName>
    </submittedName>
</protein>
<evidence type="ECO:0000256" key="1">
    <source>
        <dbReference type="SAM" id="MobiDB-lite"/>
    </source>
</evidence>
<feature type="region of interest" description="Disordered" evidence="1">
    <location>
        <begin position="60"/>
        <end position="89"/>
    </location>
</feature>
<dbReference type="AlphaFoldDB" id="A0AAD5V2W6"/>
<name>A0AAD5V2W6_9APHY</name>
<accession>A0AAD5V2W6</accession>